<dbReference type="GeneID" id="66609351"/>
<dbReference type="InterPro" id="IPR002862">
    <property type="entry name" value="DUF16"/>
</dbReference>
<dbReference type="AlphaFoldDB" id="A0AAN5BCD6"/>
<proteinExistence type="inferred from homology"/>
<dbReference type="SMR" id="A0AAN5BCD6"/>
<evidence type="ECO:0000256" key="1">
    <source>
        <dbReference type="ARBA" id="ARBA00009221"/>
    </source>
</evidence>
<dbReference type="SUPFAM" id="SSF144266">
    <property type="entry name" value="MPN010-like"/>
    <property type="match status" value="1"/>
</dbReference>
<dbReference type="Gene3D" id="6.10.250.40">
    <property type="match status" value="1"/>
</dbReference>
<name>A0AAN5BCD6_MYCPM</name>
<evidence type="ECO:0000313" key="4">
    <source>
        <dbReference type="Proteomes" id="UP000289557"/>
    </source>
</evidence>
<protein>
    <submittedName>
        <fullName evidence="3">DUF16 family-like protein</fullName>
    </submittedName>
</protein>
<dbReference type="RefSeq" id="WP_010874367.1">
    <property type="nucleotide sequence ID" value="NZ_AP017318.1"/>
</dbReference>
<feature type="domain" description="DUF16" evidence="2">
    <location>
        <begin position="38"/>
        <end position="130"/>
    </location>
</feature>
<accession>A0AAN5BCD6</accession>
<organism evidence="3 4">
    <name type="scientific">Mycoplasmoides pneumoniae</name>
    <name type="common">Mycoplasma pneumoniae</name>
    <dbReference type="NCBI Taxonomy" id="2104"/>
    <lineage>
        <taxon>Bacteria</taxon>
        <taxon>Bacillati</taxon>
        <taxon>Mycoplasmatota</taxon>
        <taxon>Mycoplasmoidales</taxon>
        <taxon>Mycoplasmoidaceae</taxon>
        <taxon>Mycoplasmoides</taxon>
    </lineage>
</organism>
<dbReference type="Proteomes" id="UP000289557">
    <property type="component" value="Chromosome"/>
</dbReference>
<comment type="similarity">
    <text evidence="1">Belongs to the UPF0134 family.</text>
</comment>
<dbReference type="EMBL" id="LR214945">
    <property type="protein sequence ID" value="VEU57505.1"/>
    <property type="molecule type" value="Genomic_DNA"/>
</dbReference>
<evidence type="ECO:0000259" key="2">
    <source>
        <dbReference type="Pfam" id="PF01519"/>
    </source>
</evidence>
<gene>
    <name evidence="3" type="ORF">NCTC10119_00786</name>
</gene>
<sequence>MAYSPSLNDIKSILNKYTSKDYELKCENRYDGKLELWLKGVFEEIVKTPGTRYVTHKQLDEKLKNFVTKTEFKEFQTVVMESFAVQNQNIDAQGEQIKELQVEQKAQGKTLQLILEALQGINKRLDNLESK</sequence>
<reference evidence="3 4" key="1">
    <citation type="submission" date="2019-01" db="EMBL/GenBank/DDBJ databases">
        <authorList>
            <consortium name="Pathogen Informatics"/>
        </authorList>
    </citation>
    <scope>NUCLEOTIDE SEQUENCE [LARGE SCALE GENOMIC DNA]</scope>
    <source>
        <strain evidence="3 4">NCTC10119</strain>
    </source>
</reference>
<evidence type="ECO:0000313" key="3">
    <source>
        <dbReference type="EMBL" id="VEU57505.1"/>
    </source>
</evidence>
<dbReference type="Pfam" id="PF01519">
    <property type="entry name" value="DUF16"/>
    <property type="match status" value="1"/>
</dbReference>